<reference evidence="1" key="1">
    <citation type="submission" date="2014-12" db="EMBL/GenBank/DDBJ databases">
        <authorList>
            <person name="Huang H.-H."/>
            <person name="Chen S.-C."/>
            <person name="Lai M.-C."/>
        </authorList>
    </citation>
    <scope>NUCLEOTIDE SEQUENCE</scope>
    <source>
        <strain evidence="1">K1F9705b</strain>
    </source>
</reference>
<evidence type="ECO:0000313" key="1">
    <source>
        <dbReference type="EMBL" id="MBR1369026.1"/>
    </source>
</evidence>
<comment type="caution">
    <text evidence="1">The sequence shown here is derived from an EMBL/GenBank/DDBJ whole genome shotgun (WGS) entry which is preliminary data.</text>
</comment>
<dbReference type="Proteomes" id="UP000730161">
    <property type="component" value="Unassembled WGS sequence"/>
</dbReference>
<gene>
    <name evidence="1" type="ORF">RJ53_05725</name>
</gene>
<dbReference type="EMBL" id="JWHL01000007">
    <property type="protein sequence ID" value="MBR1369026.1"/>
    <property type="molecule type" value="Genomic_DNA"/>
</dbReference>
<dbReference type="AlphaFoldDB" id="A0A8J8B4S6"/>
<sequence length="138" mass="15545">MDNSCQTDDPRRTLLRVNGTTIEEKCAELGIIPGGRNSLGMLKEITERYGVDIYLFLDERIARHSTMKDDLEDFRAVPPQARPYLEISDFFRMIQEQQLGIPDPESLSAEIIAVGEIECVSCGGAIHKPYIRSYLSPP</sequence>
<keyword evidence="2" id="KW-1185">Reference proteome</keyword>
<dbReference type="RefSeq" id="WP_211530696.1">
    <property type="nucleotide sequence ID" value="NZ_JWHL01000007.1"/>
</dbReference>
<protein>
    <submittedName>
        <fullName evidence="1">Uncharacterized protein</fullName>
    </submittedName>
</protein>
<accession>A0A8J8B4S6</accession>
<evidence type="ECO:0000313" key="2">
    <source>
        <dbReference type="Proteomes" id="UP000730161"/>
    </source>
</evidence>
<name>A0A8J8B4S6_9EURY</name>
<organism evidence="1 2">
    <name type="scientific">Methanocalculus chunghsingensis</name>
    <dbReference type="NCBI Taxonomy" id="156457"/>
    <lineage>
        <taxon>Archaea</taxon>
        <taxon>Methanobacteriati</taxon>
        <taxon>Methanobacteriota</taxon>
        <taxon>Stenosarchaea group</taxon>
        <taxon>Methanomicrobia</taxon>
        <taxon>Methanomicrobiales</taxon>
        <taxon>Methanocalculaceae</taxon>
        <taxon>Methanocalculus</taxon>
    </lineage>
</organism>
<proteinExistence type="predicted"/>